<dbReference type="InterPro" id="IPR014756">
    <property type="entry name" value="Ig_E-set"/>
</dbReference>
<dbReference type="SUPFAM" id="SSF56524">
    <property type="entry name" value="Oxidoreductase molybdopterin-binding domain"/>
    <property type="match status" value="1"/>
</dbReference>
<feature type="domain" description="Oxidoreductase molybdopterin-binding" evidence="2">
    <location>
        <begin position="237"/>
        <end position="390"/>
    </location>
</feature>
<sequence>MPVGSMTWWRPAAAGLAAALLGLGAGGIAAAIVARAFSPFVVVGSAVIDLTPGPMKEAVIRVFGHGDKAFLFIILAVVVAVLAAAAGVLEARRPWLGRVIILAGAAVGVAASLSRADATVVAAVPSAITGIVGAWALAFLMRRMPAAVPARAQTSPSRRTFLWWAGGAAAVGVLATIGGQLVTRTASAAANARSVFQLPRPAASAPAVPAAASLDVPGITPLITPLPQFYRTDVELVVPQLDPEQWSLRVHGMVKHPFTLSWKELNELPMEEHYITLACVSNEVGGPLISTAKWLGYPVRLLLERAGVTGDADMVYSESFDGYTAATPLSAMTDPNRASLLAIGMDDEPLPFARGFPARLVVPGLYGYVSATKWVVDLRVTRFADYKGYWVTQGWAEKAPVKQSSRIDVPRPGRTLKAGQQWVAGVAWQQHVGISKVEVQVDNGAWHEAELARELSVDTWVQWRWSWDATPGDHQLRVRATNAQGEQQTSGVSDVLPDGATGWHTVEVSVAS</sequence>
<evidence type="ECO:0000256" key="1">
    <source>
        <dbReference type="SAM" id="Phobius"/>
    </source>
</evidence>
<accession>A0ABP8A6V2</accession>
<name>A0ABP8A6V2_9MICO</name>
<dbReference type="PANTHER" id="PTHR19372">
    <property type="entry name" value="SULFITE REDUCTASE"/>
    <property type="match status" value="1"/>
</dbReference>
<feature type="transmembrane region" description="Helical" evidence="1">
    <location>
        <begin position="120"/>
        <end position="140"/>
    </location>
</feature>
<protein>
    <submittedName>
        <fullName evidence="3">Molybdopterin-dependent oxidoreductase</fullName>
    </submittedName>
</protein>
<evidence type="ECO:0000259" key="2">
    <source>
        <dbReference type="Pfam" id="PF00174"/>
    </source>
</evidence>
<dbReference type="Gene3D" id="2.60.40.650">
    <property type="match status" value="1"/>
</dbReference>
<comment type="caution">
    <text evidence="3">The sequence shown here is derived from an EMBL/GenBank/DDBJ whole genome shotgun (WGS) entry which is preliminary data.</text>
</comment>
<feature type="transmembrane region" description="Helical" evidence="1">
    <location>
        <begin position="69"/>
        <end position="88"/>
    </location>
</feature>
<organism evidence="3 4">
    <name type="scientific">Gryllotalpicola koreensis</name>
    <dbReference type="NCBI Taxonomy" id="993086"/>
    <lineage>
        <taxon>Bacteria</taxon>
        <taxon>Bacillati</taxon>
        <taxon>Actinomycetota</taxon>
        <taxon>Actinomycetes</taxon>
        <taxon>Micrococcales</taxon>
        <taxon>Microbacteriaceae</taxon>
        <taxon>Gryllotalpicola</taxon>
    </lineage>
</organism>
<gene>
    <name evidence="3" type="ORF">GCM10022287_30740</name>
</gene>
<dbReference type="EMBL" id="BAABBW010000005">
    <property type="protein sequence ID" value="GAA4179062.1"/>
    <property type="molecule type" value="Genomic_DNA"/>
</dbReference>
<feature type="transmembrane region" description="Helical" evidence="1">
    <location>
        <begin position="95"/>
        <end position="114"/>
    </location>
</feature>
<evidence type="ECO:0000313" key="4">
    <source>
        <dbReference type="Proteomes" id="UP001501079"/>
    </source>
</evidence>
<dbReference type="Pfam" id="PF00174">
    <property type="entry name" value="Oxidored_molyb"/>
    <property type="match status" value="1"/>
</dbReference>
<dbReference type="Gene3D" id="3.90.420.10">
    <property type="entry name" value="Oxidoreductase, molybdopterin-binding domain"/>
    <property type="match status" value="1"/>
</dbReference>
<keyword evidence="1" id="KW-0812">Transmembrane</keyword>
<dbReference type="SUPFAM" id="SSF81296">
    <property type="entry name" value="E set domains"/>
    <property type="match status" value="1"/>
</dbReference>
<evidence type="ECO:0000313" key="3">
    <source>
        <dbReference type="EMBL" id="GAA4179062.1"/>
    </source>
</evidence>
<dbReference type="InterPro" id="IPR036374">
    <property type="entry name" value="OxRdtase_Mopterin-bd_sf"/>
</dbReference>
<dbReference type="Proteomes" id="UP001501079">
    <property type="component" value="Unassembled WGS sequence"/>
</dbReference>
<keyword evidence="1" id="KW-1133">Transmembrane helix</keyword>
<reference evidence="4" key="1">
    <citation type="journal article" date="2019" name="Int. J. Syst. Evol. Microbiol.">
        <title>The Global Catalogue of Microorganisms (GCM) 10K type strain sequencing project: providing services to taxonomists for standard genome sequencing and annotation.</title>
        <authorList>
            <consortium name="The Broad Institute Genomics Platform"/>
            <consortium name="The Broad Institute Genome Sequencing Center for Infectious Disease"/>
            <person name="Wu L."/>
            <person name="Ma J."/>
        </authorList>
    </citation>
    <scope>NUCLEOTIDE SEQUENCE [LARGE SCALE GENOMIC DNA]</scope>
    <source>
        <strain evidence="4">JCM 17591</strain>
    </source>
</reference>
<keyword evidence="1" id="KW-0472">Membrane</keyword>
<dbReference type="PANTHER" id="PTHR19372:SF7">
    <property type="entry name" value="SULFITE OXIDASE, MITOCHONDRIAL"/>
    <property type="match status" value="1"/>
</dbReference>
<keyword evidence="4" id="KW-1185">Reference proteome</keyword>
<feature type="transmembrane region" description="Helical" evidence="1">
    <location>
        <begin position="161"/>
        <end position="182"/>
    </location>
</feature>
<proteinExistence type="predicted"/>
<dbReference type="InterPro" id="IPR000572">
    <property type="entry name" value="OxRdtase_Mopterin-bd_dom"/>
</dbReference>